<sequence>MASCATLCKTVSTGRFSFKYLRVEGNTASRDGAGSEGPTQVRYRSGPGPRSKRRRGRIQSATP</sequence>
<protein>
    <submittedName>
        <fullName evidence="2">Uncharacterized protein</fullName>
    </submittedName>
</protein>
<feature type="region of interest" description="Disordered" evidence="1">
    <location>
        <begin position="26"/>
        <end position="63"/>
    </location>
</feature>
<accession>A0A5Q4BGQ2</accession>
<evidence type="ECO:0000256" key="1">
    <source>
        <dbReference type="SAM" id="MobiDB-lite"/>
    </source>
</evidence>
<name>A0A5Q4BGQ2_9PEZI</name>
<evidence type="ECO:0000313" key="3">
    <source>
        <dbReference type="Proteomes" id="UP000326340"/>
    </source>
</evidence>
<gene>
    <name evidence="2" type="ORF">CSHISOI_09488</name>
</gene>
<comment type="caution">
    <text evidence="2">The sequence shown here is derived from an EMBL/GenBank/DDBJ whole genome shotgun (WGS) entry which is preliminary data.</text>
</comment>
<organism evidence="2 3">
    <name type="scientific">Colletotrichum shisoi</name>
    <dbReference type="NCBI Taxonomy" id="2078593"/>
    <lineage>
        <taxon>Eukaryota</taxon>
        <taxon>Fungi</taxon>
        <taxon>Dikarya</taxon>
        <taxon>Ascomycota</taxon>
        <taxon>Pezizomycotina</taxon>
        <taxon>Sordariomycetes</taxon>
        <taxon>Hypocreomycetidae</taxon>
        <taxon>Glomerellales</taxon>
        <taxon>Glomerellaceae</taxon>
        <taxon>Colletotrichum</taxon>
        <taxon>Colletotrichum destructivum species complex</taxon>
    </lineage>
</organism>
<evidence type="ECO:0000313" key="2">
    <source>
        <dbReference type="EMBL" id="TQN65936.1"/>
    </source>
</evidence>
<dbReference type="AlphaFoldDB" id="A0A5Q4BGQ2"/>
<reference evidence="2 3" key="1">
    <citation type="journal article" date="2019" name="Sci. Rep.">
        <title>Colletotrichum shisoi sp. nov., an anthracnose pathogen of Perilla frutescens in Japan: molecular phylogenetic, morphological and genomic evidence.</title>
        <authorList>
            <person name="Gan P."/>
            <person name="Tsushima A."/>
            <person name="Hiroyama R."/>
            <person name="Narusaka M."/>
            <person name="Takano Y."/>
            <person name="Narusaka Y."/>
            <person name="Kawaradani M."/>
            <person name="Damm U."/>
            <person name="Shirasu K."/>
        </authorList>
    </citation>
    <scope>NUCLEOTIDE SEQUENCE [LARGE SCALE GENOMIC DNA]</scope>
    <source>
        <strain evidence="2 3">PG-2018a</strain>
    </source>
</reference>
<keyword evidence="3" id="KW-1185">Reference proteome</keyword>
<dbReference type="Proteomes" id="UP000326340">
    <property type="component" value="Unassembled WGS sequence"/>
</dbReference>
<dbReference type="EMBL" id="PUHP01001390">
    <property type="protein sequence ID" value="TQN65936.1"/>
    <property type="molecule type" value="Genomic_DNA"/>
</dbReference>
<proteinExistence type="predicted"/>